<feature type="signal peptide" evidence="1">
    <location>
        <begin position="1"/>
        <end position="21"/>
    </location>
</feature>
<dbReference type="EMBL" id="QFDK01000006">
    <property type="protein sequence ID" value="TOZ04172.1"/>
    <property type="molecule type" value="Genomic_DNA"/>
</dbReference>
<keyword evidence="1" id="KW-0732">Signal</keyword>
<reference evidence="3" key="1">
    <citation type="submission" date="2018-05" db="EMBL/GenBank/DDBJ databases">
        <title>Genome Comparison of Lactic Acid Bacteria Isolated from non-Wheat Sourdough.</title>
        <authorList>
            <person name="Rice T."/>
            <person name="Axel C."/>
            <person name="Lynch K.M."/>
            <person name="Benz C."/>
            <person name="Arendt E.K."/>
            <person name="Coffey A."/>
        </authorList>
    </citation>
    <scope>NUCLEOTIDE SEQUENCE</scope>
    <source>
        <strain evidence="3">TR055</strain>
    </source>
</reference>
<name>A0A2Z3R5D0_LEVBR</name>
<evidence type="ECO:0000313" key="5">
    <source>
        <dbReference type="Proteomes" id="UP000785759"/>
    </source>
</evidence>
<feature type="chain" id="PRO_5041869046" evidence="1">
    <location>
        <begin position="22"/>
        <end position="153"/>
    </location>
</feature>
<dbReference type="EMBL" id="CP031198">
    <property type="protein sequence ID" value="QCZ52053.1"/>
    <property type="molecule type" value="Genomic_DNA"/>
</dbReference>
<evidence type="ECO:0000313" key="2">
    <source>
        <dbReference type="EMBL" id="QCZ52053.1"/>
    </source>
</evidence>
<dbReference type="Proteomes" id="UP000307074">
    <property type="component" value="Chromosome"/>
</dbReference>
<dbReference type="Proteomes" id="UP000785759">
    <property type="component" value="Unassembled WGS sequence"/>
</dbReference>
<organism evidence="3 5">
    <name type="scientific">Levilactobacillus brevis</name>
    <name type="common">Lactobacillus brevis</name>
    <dbReference type="NCBI Taxonomy" id="1580"/>
    <lineage>
        <taxon>Bacteria</taxon>
        <taxon>Bacillati</taxon>
        <taxon>Bacillota</taxon>
        <taxon>Bacilli</taxon>
        <taxon>Lactobacillales</taxon>
        <taxon>Lactobacillaceae</taxon>
        <taxon>Levilactobacillus</taxon>
    </lineage>
</organism>
<sequence>MNKLRTSILIATATVSLSLFAPTLNQPAQAATWHKGMPKALRGKWSHSVKKFPKYMGIKGSGTYRLTIVKKAFVNSYFTKKNKELAPEIFLANPQYKKISKTTYRLQGGHGNSGMSSGYGHHDPLQIVKQGNKIKYKYSWSSHVKYSTWFYKM</sequence>
<evidence type="ECO:0000256" key="1">
    <source>
        <dbReference type="SAM" id="SignalP"/>
    </source>
</evidence>
<reference evidence="2 4" key="2">
    <citation type="submission" date="2018-07" db="EMBL/GenBank/DDBJ databases">
        <authorList>
            <person name="Feyereisen M."/>
        </authorList>
    </citation>
    <scope>NUCLEOTIDE SEQUENCE [LARGE SCALE GENOMIC DNA]</scope>
    <source>
        <strain evidence="2 4">UCCLBBS449</strain>
    </source>
</reference>
<gene>
    <name evidence="3" type="ORF">DIS17_06460</name>
    <name evidence="2" type="ORF">UCCLBBS449_0051</name>
</gene>
<dbReference type="RefSeq" id="WP_110139208.1">
    <property type="nucleotide sequence ID" value="NZ_CP021456.1"/>
</dbReference>
<protein>
    <submittedName>
        <fullName evidence="3">Uncharacterized protein</fullName>
    </submittedName>
</protein>
<evidence type="ECO:0000313" key="3">
    <source>
        <dbReference type="EMBL" id="TOZ04172.1"/>
    </source>
</evidence>
<proteinExistence type="predicted"/>
<accession>A0A2Z3R5D0</accession>
<evidence type="ECO:0000313" key="4">
    <source>
        <dbReference type="Proteomes" id="UP000307074"/>
    </source>
</evidence>
<dbReference type="AlphaFoldDB" id="A0A2Z3R5D0"/>